<accession>A0A238YUI2</accession>
<name>A0A238YUI2_HALEZ</name>
<reference evidence="1 2" key="1">
    <citation type="submission" date="2017-06" db="EMBL/GenBank/DDBJ databases">
        <authorList>
            <person name="Kim H.J."/>
            <person name="Triplett B.A."/>
        </authorList>
    </citation>
    <scope>NUCLEOTIDE SEQUENCE [LARGE SCALE GENOMIC DNA]</scope>
    <source>
        <strain evidence="1 2">DSM 19316</strain>
    </source>
</reference>
<dbReference type="RefSeq" id="WP_141134139.1">
    <property type="nucleotide sequence ID" value="NZ_FZNK01000019.1"/>
</dbReference>
<organism evidence="1 2">
    <name type="scientific">Halorubrum ezzemoulense</name>
    <name type="common">Halorubrum chaoviator</name>
    <dbReference type="NCBI Taxonomy" id="337243"/>
    <lineage>
        <taxon>Archaea</taxon>
        <taxon>Methanobacteriati</taxon>
        <taxon>Methanobacteriota</taxon>
        <taxon>Stenosarchaea group</taxon>
        <taxon>Halobacteria</taxon>
        <taxon>Halobacteriales</taxon>
        <taxon>Haloferacaceae</taxon>
        <taxon>Halorubrum</taxon>
    </lineage>
</organism>
<gene>
    <name evidence="1" type="ORF">SAMN06266787_11923</name>
</gene>
<protein>
    <submittedName>
        <fullName evidence="1">Uncharacterized protein</fullName>
    </submittedName>
</protein>
<evidence type="ECO:0000313" key="1">
    <source>
        <dbReference type="EMBL" id="SNR74805.1"/>
    </source>
</evidence>
<sequence length="282" mass="32336">MSHYTSKFHISDPGPQELYEYLDTVEATSPSSNPGLLESARDLGHSIGSKEKSTEGSVLGRLGIVDPTDQFQFTELGDSLVDIMYRDRNLFNTVLHFLYYSAFERYPDRYVFMSYTYREMTNYLYDNSPFSTFRGERGTIVGEVTELAEQSPDVDVSKTRSGVSLSTKSFNNYLQYLAELSPEVLVEDDSGSPGFERRAFCPPELMILAVDHIYKQNETDYETLLRVTDDTKVRIQQMCLLSDDGFDEVTEYAEQAYPFFSKKHDFGLNLRLDREVTLDDLQ</sequence>
<dbReference type="EMBL" id="FZNK01000019">
    <property type="protein sequence ID" value="SNR74805.1"/>
    <property type="molecule type" value="Genomic_DNA"/>
</dbReference>
<dbReference type="Proteomes" id="UP000198297">
    <property type="component" value="Unassembled WGS sequence"/>
</dbReference>
<dbReference type="AlphaFoldDB" id="A0A238YUI2"/>
<evidence type="ECO:0000313" key="2">
    <source>
        <dbReference type="Proteomes" id="UP000198297"/>
    </source>
</evidence>
<proteinExistence type="predicted"/>